<keyword evidence="1" id="KW-0863">Zinc-finger</keyword>
<evidence type="ECO:0000259" key="2">
    <source>
        <dbReference type="PROSITE" id="PS50089"/>
    </source>
</evidence>
<gene>
    <name evidence="3" type="ORF">POM88_042137</name>
</gene>
<keyword evidence="1" id="KW-0862">Zinc</keyword>
<reference evidence="3" key="2">
    <citation type="submission" date="2023-05" db="EMBL/GenBank/DDBJ databases">
        <authorList>
            <person name="Schelkunov M.I."/>
        </authorList>
    </citation>
    <scope>NUCLEOTIDE SEQUENCE</scope>
    <source>
        <strain evidence="3">Hsosn_3</strain>
        <tissue evidence="3">Leaf</tissue>
    </source>
</reference>
<evidence type="ECO:0000256" key="1">
    <source>
        <dbReference type="PROSITE-ProRule" id="PRU00175"/>
    </source>
</evidence>
<dbReference type="InterPro" id="IPR001841">
    <property type="entry name" value="Znf_RING"/>
</dbReference>
<feature type="domain" description="RING-type" evidence="2">
    <location>
        <begin position="126"/>
        <end position="167"/>
    </location>
</feature>
<dbReference type="Proteomes" id="UP001237642">
    <property type="component" value="Unassembled WGS sequence"/>
</dbReference>
<dbReference type="EMBL" id="JAUIZM010000009">
    <property type="protein sequence ID" value="KAK1366576.1"/>
    <property type="molecule type" value="Genomic_DNA"/>
</dbReference>
<protein>
    <recommendedName>
        <fullName evidence="2">RING-type domain-containing protein</fullName>
    </recommendedName>
</protein>
<sequence length="182" mass="21069">MSETPSYTDRETCVINITVFQVNKGVPPYSIPTFSFSFDDLDQFPLRCKDKLEQQLLKFQPDMNPSTRQFLVDVIVEHVEHLAYRRCLVIFNFGYEVEATLDILQLRLADSEIGMYKGEGGEVNMCPVCLEDLTPGIEFCKLSFSHVLHTSCIDHWCETSRTCPCCRHKLEYEKEELLEDLL</sequence>
<dbReference type="Gene3D" id="3.30.40.10">
    <property type="entry name" value="Zinc/RING finger domain, C3HC4 (zinc finger)"/>
    <property type="match status" value="1"/>
</dbReference>
<evidence type="ECO:0000313" key="4">
    <source>
        <dbReference type="Proteomes" id="UP001237642"/>
    </source>
</evidence>
<proteinExistence type="predicted"/>
<dbReference type="AlphaFoldDB" id="A0AAD8HG93"/>
<comment type="caution">
    <text evidence="3">The sequence shown here is derived from an EMBL/GenBank/DDBJ whole genome shotgun (WGS) entry which is preliminary data.</text>
</comment>
<keyword evidence="1" id="KW-0479">Metal-binding</keyword>
<dbReference type="PROSITE" id="PS50089">
    <property type="entry name" value="ZF_RING_2"/>
    <property type="match status" value="1"/>
</dbReference>
<accession>A0AAD8HG93</accession>
<keyword evidence="4" id="KW-1185">Reference proteome</keyword>
<dbReference type="InterPro" id="IPR013083">
    <property type="entry name" value="Znf_RING/FYVE/PHD"/>
</dbReference>
<dbReference type="SUPFAM" id="SSF57850">
    <property type="entry name" value="RING/U-box"/>
    <property type="match status" value="1"/>
</dbReference>
<dbReference type="Pfam" id="PF13639">
    <property type="entry name" value="zf-RING_2"/>
    <property type="match status" value="1"/>
</dbReference>
<organism evidence="3 4">
    <name type="scientific">Heracleum sosnowskyi</name>
    <dbReference type="NCBI Taxonomy" id="360622"/>
    <lineage>
        <taxon>Eukaryota</taxon>
        <taxon>Viridiplantae</taxon>
        <taxon>Streptophyta</taxon>
        <taxon>Embryophyta</taxon>
        <taxon>Tracheophyta</taxon>
        <taxon>Spermatophyta</taxon>
        <taxon>Magnoliopsida</taxon>
        <taxon>eudicotyledons</taxon>
        <taxon>Gunneridae</taxon>
        <taxon>Pentapetalae</taxon>
        <taxon>asterids</taxon>
        <taxon>campanulids</taxon>
        <taxon>Apiales</taxon>
        <taxon>Apiaceae</taxon>
        <taxon>Apioideae</taxon>
        <taxon>apioid superclade</taxon>
        <taxon>Tordylieae</taxon>
        <taxon>Tordyliinae</taxon>
        <taxon>Heracleum</taxon>
    </lineage>
</organism>
<dbReference type="GO" id="GO:0008270">
    <property type="term" value="F:zinc ion binding"/>
    <property type="evidence" value="ECO:0007669"/>
    <property type="project" value="UniProtKB-KW"/>
</dbReference>
<evidence type="ECO:0000313" key="3">
    <source>
        <dbReference type="EMBL" id="KAK1366576.1"/>
    </source>
</evidence>
<reference evidence="3" key="1">
    <citation type="submission" date="2023-02" db="EMBL/GenBank/DDBJ databases">
        <title>Genome of toxic invasive species Heracleum sosnowskyi carries increased number of genes despite the absence of recent whole-genome duplications.</title>
        <authorList>
            <person name="Schelkunov M."/>
            <person name="Shtratnikova V."/>
            <person name="Makarenko M."/>
            <person name="Klepikova A."/>
            <person name="Omelchenko D."/>
            <person name="Novikova G."/>
            <person name="Obukhova E."/>
            <person name="Bogdanov V."/>
            <person name="Penin A."/>
            <person name="Logacheva M."/>
        </authorList>
    </citation>
    <scope>NUCLEOTIDE SEQUENCE</scope>
    <source>
        <strain evidence="3">Hsosn_3</strain>
        <tissue evidence="3">Leaf</tissue>
    </source>
</reference>
<name>A0AAD8HG93_9APIA</name>